<accession>A0AAD3ZVY0</accession>
<reference evidence="1 2" key="1">
    <citation type="submission" date="2019-09" db="EMBL/GenBank/DDBJ databases">
        <title>Photobacterium damselae subsp. damselae CDC-2227-81, a human clinical isolate.</title>
        <authorList>
            <person name="Osorio C.R."/>
        </authorList>
    </citation>
    <scope>NUCLEOTIDE SEQUENCE [LARGE SCALE GENOMIC DNA]</scope>
    <source>
        <strain evidence="1 2">CDC-2227-81</strain>
    </source>
</reference>
<proteinExistence type="predicted"/>
<dbReference type="EMBL" id="VZUQ01000044">
    <property type="protein sequence ID" value="KAB1182440.1"/>
    <property type="molecule type" value="Genomic_DNA"/>
</dbReference>
<gene>
    <name evidence="1" type="ORF">F6450_06920</name>
</gene>
<dbReference type="RefSeq" id="WP_151182605.1">
    <property type="nucleotide sequence ID" value="NZ_VZUQ01000044.1"/>
</dbReference>
<sequence length="93" mass="11245">MNKDKLLSIIKTIYHVIKNSVDFKNRIWVINIKQKGKPEDAHLVAEDDFSYSWKWMIKQNYTQDMIDRVDAMKPSETITLENNHHRYHLMRVK</sequence>
<dbReference type="AlphaFoldDB" id="A0AAD3ZVY0"/>
<evidence type="ECO:0000313" key="1">
    <source>
        <dbReference type="EMBL" id="KAB1182440.1"/>
    </source>
</evidence>
<protein>
    <submittedName>
        <fullName evidence="1">Uncharacterized protein</fullName>
    </submittedName>
</protein>
<name>A0AAD3ZVY0_PHODD</name>
<comment type="caution">
    <text evidence="1">The sequence shown here is derived from an EMBL/GenBank/DDBJ whole genome shotgun (WGS) entry which is preliminary data.</text>
</comment>
<dbReference type="Proteomes" id="UP000480943">
    <property type="component" value="Unassembled WGS sequence"/>
</dbReference>
<evidence type="ECO:0000313" key="2">
    <source>
        <dbReference type="Proteomes" id="UP000480943"/>
    </source>
</evidence>
<organism evidence="1 2">
    <name type="scientific">Photobacterium damselae subsp. damselae</name>
    <name type="common">Listonella damsela</name>
    <dbReference type="NCBI Taxonomy" id="85581"/>
    <lineage>
        <taxon>Bacteria</taxon>
        <taxon>Pseudomonadati</taxon>
        <taxon>Pseudomonadota</taxon>
        <taxon>Gammaproteobacteria</taxon>
        <taxon>Vibrionales</taxon>
        <taxon>Vibrionaceae</taxon>
        <taxon>Photobacterium</taxon>
    </lineage>
</organism>